<feature type="compositionally biased region" description="Polar residues" evidence="1">
    <location>
        <begin position="227"/>
        <end position="236"/>
    </location>
</feature>
<feature type="compositionally biased region" description="Low complexity" evidence="1">
    <location>
        <begin position="108"/>
        <end position="118"/>
    </location>
</feature>
<feature type="compositionally biased region" description="Basic residues" evidence="1">
    <location>
        <begin position="938"/>
        <end position="950"/>
    </location>
</feature>
<feature type="region of interest" description="Disordered" evidence="1">
    <location>
        <begin position="572"/>
        <end position="607"/>
    </location>
</feature>
<gene>
    <name evidence="2" type="ORF">BU16DRAFT_603543</name>
</gene>
<evidence type="ECO:0000313" key="2">
    <source>
        <dbReference type="EMBL" id="KAF2499472.1"/>
    </source>
</evidence>
<dbReference type="Proteomes" id="UP000799750">
    <property type="component" value="Unassembled WGS sequence"/>
</dbReference>
<sequence length="963" mass="102437">MPVTSFLRRKSTGNELETSTDPGASSHGTFRTLDRAEVEAQAAARAAEQEKSQSKKGLFSRFSGGSNKPPGGANRRQHSFEDESPGGQRGSNGSSAANSALSRVYDTSSQSARHSSSSTLPSADDDNMFANSHPHSSPNHSALRSTHTWGGQGGPQVPQKSNTERPNAQFRERSQTQSSYASTAIAPRVEASLPPATSSFSSEFDNMFESLETQAKPSNARLAAPTAQESTLTTPGRSLLAGRQRFQHDPLNVERSLHVDPAPASWDSRDSGEHLIISPTDSEMAPPPVPPHAHLRTPSPSQQAPASRESDTTEALYGGVSNGGGTRYYSAVGSTNQFSKGKGKAPMPAASSTAREPLRESLSTSAATRQPLSTSLPPRQTISSVSSTSTLQTPSSSQSASNNATPRAKGHSLVDGARMESVPLNSSPAVGTDAEDTPLFDAATISSVNAARRFAESDPPRRVMRADDFRREQMLANSRPPPQDDSSEEENEYEDEDEEERHQAQRELRRRQEAQLAASREVMRRTVGNDSARPASQAGTIPSSGFPAHMSLYDDWDENADMPLGILKAHGFPTHGRPPTQPANYTPSYTGIAERPASAGPLGGNGAARSSVPVFARNLPLDPFRVEIPTDRQSFHLGGGMQPGPRSSTGPPSAYGGSTNMSYMDVIQAEERAKAIRRGSPGQRHFGYGETLHNQMPRTQTMSSMMQPPWGSQQFQQPQIPQQQFQPQQPFPMMPQMPMGGQPGGGAEFQMAFMMAQQMLMQQQQQAAMAGQMGQMNIGGHPQPSNPYAFQTNGFLAPNRAQNPNQLRPPSVASNVSGARPYGPNRTISTPNPQARAPQIGNVSLDSGFTSPFLGISSQNGGGYAPSIAPSERSNIGLASRYRPVVAPPPPEATSTGSSLTAQATAGAPGAAGAANRAAAPPAGGEAEDAAWKSLGERRKKWGKKGKKGKKGEGLGELWAGEE</sequence>
<name>A0A6A6R509_9PEZI</name>
<feature type="compositionally biased region" description="Low complexity" evidence="1">
    <location>
        <begin position="131"/>
        <end position="141"/>
    </location>
</feature>
<evidence type="ECO:0000256" key="1">
    <source>
        <dbReference type="SAM" id="MobiDB-lite"/>
    </source>
</evidence>
<feature type="compositionally biased region" description="Basic and acidic residues" evidence="1">
    <location>
        <begin position="453"/>
        <end position="473"/>
    </location>
</feature>
<dbReference type="PANTHER" id="PTHR42068:SF1">
    <property type="entry name" value="YALI0B18964P"/>
    <property type="match status" value="1"/>
</dbReference>
<feature type="region of interest" description="Disordered" evidence="1">
    <location>
        <begin position="451"/>
        <end position="547"/>
    </location>
</feature>
<feature type="compositionally biased region" description="Basic and acidic residues" evidence="1">
    <location>
        <begin position="246"/>
        <end position="258"/>
    </location>
</feature>
<proteinExistence type="predicted"/>
<protein>
    <submittedName>
        <fullName evidence="2">Uncharacterized protein</fullName>
    </submittedName>
</protein>
<dbReference type="PANTHER" id="PTHR42068">
    <property type="entry name" value="YALI0B18964P"/>
    <property type="match status" value="1"/>
</dbReference>
<dbReference type="EMBL" id="MU004184">
    <property type="protein sequence ID" value="KAF2499472.1"/>
    <property type="molecule type" value="Genomic_DNA"/>
</dbReference>
<feature type="compositionally biased region" description="Basic and acidic residues" evidence="1">
    <location>
        <begin position="500"/>
        <end position="513"/>
    </location>
</feature>
<organism evidence="2 3">
    <name type="scientific">Lophium mytilinum</name>
    <dbReference type="NCBI Taxonomy" id="390894"/>
    <lineage>
        <taxon>Eukaryota</taxon>
        <taxon>Fungi</taxon>
        <taxon>Dikarya</taxon>
        <taxon>Ascomycota</taxon>
        <taxon>Pezizomycotina</taxon>
        <taxon>Dothideomycetes</taxon>
        <taxon>Pleosporomycetidae</taxon>
        <taxon>Mytilinidiales</taxon>
        <taxon>Mytilinidiaceae</taxon>
        <taxon>Lophium</taxon>
    </lineage>
</organism>
<feature type="compositionally biased region" description="Polar residues" evidence="1">
    <location>
        <begin position="645"/>
        <end position="657"/>
    </location>
</feature>
<feature type="region of interest" description="Disordered" evidence="1">
    <location>
        <begin position="883"/>
        <end position="963"/>
    </location>
</feature>
<dbReference type="OrthoDB" id="5396252at2759"/>
<keyword evidence="3" id="KW-1185">Reference proteome</keyword>
<feature type="compositionally biased region" description="Polar residues" evidence="1">
    <location>
        <begin position="13"/>
        <end position="29"/>
    </location>
</feature>
<feature type="region of interest" description="Disordered" evidence="1">
    <location>
        <begin position="633"/>
        <end position="657"/>
    </location>
</feature>
<feature type="compositionally biased region" description="Low complexity" evidence="1">
    <location>
        <begin position="91"/>
        <end position="100"/>
    </location>
</feature>
<feature type="compositionally biased region" description="Polar residues" evidence="1">
    <location>
        <begin position="361"/>
        <end position="378"/>
    </location>
</feature>
<evidence type="ECO:0000313" key="3">
    <source>
        <dbReference type="Proteomes" id="UP000799750"/>
    </source>
</evidence>
<feature type="compositionally biased region" description="Acidic residues" evidence="1">
    <location>
        <begin position="485"/>
        <end position="499"/>
    </location>
</feature>
<accession>A0A6A6R509</accession>
<dbReference type="AlphaFoldDB" id="A0A6A6R509"/>
<feature type="compositionally biased region" description="Low complexity" evidence="1">
    <location>
        <begin position="902"/>
        <end position="925"/>
    </location>
</feature>
<feature type="compositionally biased region" description="Low complexity" evidence="1">
    <location>
        <begin position="380"/>
        <end position="401"/>
    </location>
</feature>
<feature type="compositionally biased region" description="Polar residues" evidence="1">
    <location>
        <begin position="195"/>
        <end position="204"/>
    </location>
</feature>
<feature type="region of interest" description="Disordered" evidence="1">
    <location>
        <begin position="1"/>
        <end position="438"/>
    </location>
</feature>
<reference evidence="2" key="1">
    <citation type="journal article" date="2020" name="Stud. Mycol.">
        <title>101 Dothideomycetes genomes: a test case for predicting lifestyles and emergence of pathogens.</title>
        <authorList>
            <person name="Haridas S."/>
            <person name="Albert R."/>
            <person name="Binder M."/>
            <person name="Bloem J."/>
            <person name="Labutti K."/>
            <person name="Salamov A."/>
            <person name="Andreopoulos B."/>
            <person name="Baker S."/>
            <person name="Barry K."/>
            <person name="Bills G."/>
            <person name="Bluhm B."/>
            <person name="Cannon C."/>
            <person name="Castanera R."/>
            <person name="Culley D."/>
            <person name="Daum C."/>
            <person name="Ezra D."/>
            <person name="Gonzalez J."/>
            <person name="Henrissat B."/>
            <person name="Kuo A."/>
            <person name="Liang C."/>
            <person name="Lipzen A."/>
            <person name="Lutzoni F."/>
            <person name="Magnuson J."/>
            <person name="Mondo S."/>
            <person name="Nolan M."/>
            <person name="Ohm R."/>
            <person name="Pangilinan J."/>
            <person name="Park H.-J."/>
            <person name="Ramirez L."/>
            <person name="Alfaro M."/>
            <person name="Sun H."/>
            <person name="Tritt A."/>
            <person name="Yoshinaga Y."/>
            <person name="Zwiers L.-H."/>
            <person name="Turgeon B."/>
            <person name="Goodwin S."/>
            <person name="Spatafora J."/>
            <person name="Crous P."/>
            <person name="Grigoriev I."/>
        </authorList>
    </citation>
    <scope>NUCLEOTIDE SEQUENCE</scope>
    <source>
        <strain evidence="2">CBS 269.34</strain>
    </source>
</reference>